<reference evidence="3 4" key="1">
    <citation type="journal article" date="2019" name="Int. J. Syst. Evol. Microbiol.">
        <title>The Global Catalogue of Microorganisms (GCM) 10K type strain sequencing project: providing services to taxonomists for standard genome sequencing and annotation.</title>
        <authorList>
            <consortium name="The Broad Institute Genomics Platform"/>
            <consortium name="The Broad Institute Genome Sequencing Center for Infectious Disease"/>
            <person name="Wu L."/>
            <person name="Ma J."/>
        </authorList>
    </citation>
    <scope>NUCLEOTIDE SEQUENCE [LARGE SCALE GENOMIC DNA]</scope>
    <source>
        <strain evidence="3 4">CGMCC 1.12124</strain>
    </source>
</reference>
<sequence>MNETETLTKDEVFEVLSSSRRRQILYHLHRRGGEADLRDLARDTARAENVDSVTDDVVKRLYISLYQTHVPKLEKVGVVRYDSDDKSVVLTDRVADVARVLNEEIEPHRRWSLYYALLAITGLGLSIGQLGGVAPPVTTLPFVVVLLSLAVFQYYETEVREHEYDFLERIVSD</sequence>
<dbReference type="InterPro" id="IPR036388">
    <property type="entry name" value="WH-like_DNA-bd_sf"/>
</dbReference>
<keyword evidence="1" id="KW-0472">Membrane</keyword>
<proteinExistence type="predicted"/>
<feature type="transmembrane region" description="Helical" evidence="1">
    <location>
        <begin position="113"/>
        <end position="131"/>
    </location>
</feature>
<dbReference type="InterPro" id="IPR055768">
    <property type="entry name" value="DUF7344"/>
</dbReference>
<feature type="domain" description="DUF7344" evidence="2">
    <location>
        <begin position="13"/>
        <end position="88"/>
    </location>
</feature>
<organism evidence="3 4">
    <name type="scientific">Halorubrum rubrum</name>
    <dbReference type="NCBI Taxonomy" id="1126240"/>
    <lineage>
        <taxon>Archaea</taxon>
        <taxon>Methanobacteriati</taxon>
        <taxon>Methanobacteriota</taxon>
        <taxon>Stenosarchaea group</taxon>
        <taxon>Halobacteria</taxon>
        <taxon>Halobacteriales</taxon>
        <taxon>Haloferacaceae</taxon>
        <taxon>Halorubrum</taxon>
    </lineage>
</organism>
<evidence type="ECO:0000313" key="3">
    <source>
        <dbReference type="EMBL" id="MFC5277838.1"/>
    </source>
</evidence>
<gene>
    <name evidence="3" type="ORF">ACFPM1_03515</name>
</gene>
<accession>A0ABD5QYX3</accession>
<dbReference type="Gene3D" id="1.10.10.10">
    <property type="entry name" value="Winged helix-like DNA-binding domain superfamily/Winged helix DNA-binding domain"/>
    <property type="match status" value="1"/>
</dbReference>
<keyword evidence="1" id="KW-1133">Transmembrane helix</keyword>
<dbReference type="Proteomes" id="UP001596118">
    <property type="component" value="Unassembled WGS sequence"/>
</dbReference>
<keyword evidence="1" id="KW-0812">Transmembrane</keyword>
<evidence type="ECO:0000259" key="2">
    <source>
        <dbReference type="Pfam" id="PF24035"/>
    </source>
</evidence>
<comment type="caution">
    <text evidence="3">The sequence shown here is derived from an EMBL/GenBank/DDBJ whole genome shotgun (WGS) entry which is preliminary data.</text>
</comment>
<name>A0ABD5QYX3_9EURY</name>
<dbReference type="RefSeq" id="WP_256412355.1">
    <property type="nucleotide sequence ID" value="NZ_JANHDM010000009.1"/>
</dbReference>
<dbReference type="Pfam" id="PF24035">
    <property type="entry name" value="DUF7344"/>
    <property type="match status" value="1"/>
</dbReference>
<dbReference type="EMBL" id="JBHSKY010000003">
    <property type="protein sequence ID" value="MFC5277838.1"/>
    <property type="molecule type" value="Genomic_DNA"/>
</dbReference>
<evidence type="ECO:0000256" key="1">
    <source>
        <dbReference type="SAM" id="Phobius"/>
    </source>
</evidence>
<protein>
    <recommendedName>
        <fullName evidence="2">DUF7344 domain-containing protein</fullName>
    </recommendedName>
</protein>
<evidence type="ECO:0000313" key="4">
    <source>
        <dbReference type="Proteomes" id="UP001596118"/>
    </source>
</evidence>
<feature type="transmembrane region" description="Helical" evidence="1">
    <location>
        <begin position="137"/>
        <end position="155"/>
    </location>
</feature>
<keyword evidence="4" id="KW-1185">Reference proteome</keyword>
<dbReference type="AlphaFoldDB" id="A0ABD5QYX3"/>